<keyword evidence="2" id="KW-1185">Reference proteome</keyword>
<dbReference type="AlphaFoldDB" id="A0A9D4D087"/>
<name>A0A9D4D087_DREPO</name>
<comment type="caution">
    <text evidence="1">The sequence shown here is derived from an EMBL/GenBank/DDBJ whole genome shotgun (WGS) entry which is preliminary data.</text>
</comment>
<gene>
    <name evidence="1" type="ORF">DPMN_042126</name>
</gene>
<dbReference type="EMBL" id="JAIWYP010000011">
    <property type="protein sequence ID" value="KAH3735590.1"/>
    <property type="molecule type" value="Genomic_DNA"/>
</dbReference>
<reference evidence="1" key="1">
    <citation type="journal article" date="2019" name="bioRxiv">
        <title>The Genome of the Zebra Mussel, Dreissena polymorpha: A Resource for Invasive Species Research.</title>
        <authorList>
            <person name="McCartney M.A."/>
            <person name="Auch B."/>
            <person name="Kono T."/>
            <person name="Mallez S."/>
            <person name="Zhang Y."/>
            <person name="Obille A."/>
            <person name="Becker A."/>
            <person name="Abrahante J.E."/>
            <person name="Garbe J."/>
            <person name="Badalamenti J.P."/>
            <person name="Herman A."/>
            <person name="Mangelson H."/>
            <person name="Liachko I."/>
            <person name="Sullivan S."/>
            <person name="Sone E.D."/>
            <person name="Koren S."/>
            <person name="Silverstein K.A.T."/>
            <person name="Beckman K.B."/>
            <person name="Gohl D.M."/>
        </authorList>
    </citation>
    <scope>NUCLEOTIDE SEQUENCE</scope>
    <source>
        <strain evidence="1">Duluth1</strain>
        <tissue evidence="1">Whole animal</tissue>
    </source>
</reference>
<evidence type="ECO:0000313" key="2">
    <source>
        <dbReference type="Proteomes" id="UP000828390"/>
    </source>
</evidence>
<protein>
    <submittedName>
        <fullName evidence="1">Uncharacterized protein</fullName>
    </submittedName>
</protein>
<dbReference type="Proteomes" id="UP000828390">
    <property type="component" value="Unassembled WGS sequence"/>
</dbReference>
<accession>A0A9D4D087</accession>
<reference evidence="1" key="2">
    <citation type="submission" date="2020-11" db="EMBL/GenBank/DDBJ databases">
        <authorList>
            <person name="McCartney M.A."/>
            <person name="Auch B."/>
            <person name="Kono T."/>
            <person name="Mallez S."/>
            <person name="Becker A."/>
            <person name="Gohl D.M."/>
            <person name="Silverstein K.A.T."/>
            <person name="Koren S."/>
            <person name="Bechman K.B."/>
            <person name="Herman A."/>
            <person name="Abrahante J.E."/>
            <person name="Garbe J."/>
        </authorList>
    </citation>
    <scope>NUCLEOTIDE SEQUENCE</scope>
    <source>
        <strain evidence="1">Duluth1</strain>
        <tissue evidence="1">Whole animal</tissue>
    </source>
</reference>
<organism evidence="1 2">
    <name type="scientific">Dreissena polymorpha</name>
    <name type="common">Zebra mussel</name>
    <name type="synonym">Mytilus polymorpha</name>
    <dbReference type="NCBI Taxonomy" id="45954"/>
    <lineage>
        <taxon>Eukaryota</taxon>
        <taxon>Metazoa</taxon>
        <taxon>Spiralia</taxon>
        <taxon>Lophotrochozoa</taxon>
        <taxon>Mollusca</taxon>
        <taxon>Bivalvia</taxon>
        <taxon>Autobranchia</taxon>
        <taxon>Heteroconchia</taxon>
        <taxon>Euheterodonta</taxon>
        <taxon>Imparidentia</taxon>
        <taxon>Neoheterodontei</taxon>
        <taxon>Myida</taxon>
        <taxon>Dreissenoidea</taxon>
        <taxon>Dreissenidae</taxon>
        <taxon>Dreissena</taxon>
    </lineage>
</organism>
<sequence>MHGYLYCDNVCLSPVLDLGNDHCCACNSKTCWDIAADNPSIKCGVNTFKL</sequence>
<evidence type="ECO:0000313" key="1">
    <source>
        <dbReference type="EMBL" id="KAH3735590.1"/>
    </source>
</evidence>
<proteinExistence type="predicted"/>